<protein>
    <recommendedName>
        <fullName evidence="3">Bacteriophage lambda head decoration protein D</fullName>
    </recommendedName>
</protein>
<sequence>MTVAIEQNNLGDLLKFEAPNLYSREEITIAQGQKLALGAIIGQDSETDLIKALNPAATDGTQNALGALIAEVDATSGNTKAVIVTRDAILADHAVVWPVTITLEQKIAAIKQLEARGVIIRKGV</sequence>
<dbReference type="AlphaFoldDB" id="W6THK4"/>
<dbReference type="EMBL" id="AWTR02000048">
    <property type="protein sequence ID" value="ETZ07400.1"/>
    <property type="molecule type" value="Genomic_DNA"/>
</dbReference>
<evidence type="ECO:0000313" key="1">
    <source>
        <dbReference type="EMBL" id="ETZ07400.1"/>
    </source>
</evidence>
<dbReference type="Proteomes" id="UP000019112">
    <property type="component" value="Unassembled WGS sequence"/>
</dbReference>
<dbReference type="eggNOG" id="ENOG5030Y54">
    <property type="taxonomic scope" value="Bacteria"/>
</dbReference>
<proteinExistence type="predicted"/>
<dbReference type="Gene3D" id="2.40.300.10">
    <property type="entry name" value="Head decoration protein D"/>
    <property type="match status" value="1"/>
</dbReference>
<comment type="caution">
    <text evidence="1">The sequence shown here is derived from an EMBL/GenBank/DDBJ whole genome shotgun (WGS) entry which is preliminary data.</text>
</comment>
<dbReference type="Pfam" id="PF02924">
    <property type="entry name" value="HDPD"/>
    <property type="match status" value="1"/>
</dbReference>
<dbReference type="STRING" id="1399147.P618_200464"/>
<name>W6THK4_HOLOB</name>
<dbReference type="RefSeq" id="WP_021827514.1">
    <property type="nucleotide sequence ID" value="NZ_AWTR02000048.1"/>
</dbReference>
<dbReference type="InterPro" id="IPR004195">
    <property type="entry name" value="Head_decoration_D"/>
</dbReference>
<keyword evidence="2" id="KW-1185">Reference proteome</keyword>
<gene>
    <name evidence="1" type="ORF">P618_200464</name>
</gene>
<organism evidence="1 2">
    <name type="scientific">Holospora obtusa F1</name>
    <dbReference type="NCBI Taxonomy" id="1399147"/>
    <lineage>
        <taxon>Bacteria</taxon>
        <taxon>Pseudomonadati</taxon>
        <taxon>Pseudomonadota</taxon>
        <taxon>Alphaproteobacteria</taxon>
        <taxon>Holosporales</taxon>
        <taxon>Holosporaceae</taxon>
        <taxon>Holospora</taxon>
    </lineage>
</organism>
<dbReference type="OrthoDB" id="9099687at2"/>
<reference evidence="1 2" key="1">
    <citation type="journal article" date="2014" name="FEMS Microbiol. Lett.">
        <title>Draft genome sequences of three Holospora species (Holospora obtusa, Holospora undulata, and Holospora elegans), endonuclear symbiotic bacteria of the ciliate Paramecium caudatum.</title>
        <authorList>
            <person name="Dohra H."/>
            <person name="Tanaka K."/>
            <person name="Suzuki T."/>
            <person name="Fujishima M."/>
            <person name="Suzuki H."/>
        </authorList>
    </citation>
    <scope>NUCLEOTIDE SEQUENCE [LARGE SCALE GENOMIC DNA]</scope>
    <source>
        <strain evidence="1 2">F1</strain>
    </source>
</reference>
<accession>W6THK4</accession>
<evidence type="ECO:0000313" key="2">
    <source>
        <dbReference type="Proteomes" id="UP000019112"/>
    </source>
</evidence>
<evidence type="ECO:0008006" key="3">
    <source>
        <dbReference type="Google" id="ProtNLM"/>
    </source>
</evidence>